<dbReference type="AlphaFoldDB" id="A0A5J5DTV5"/>
<dbReference type="Proteomes" id="UP000345527">
    <property type="component" value="Unassembled WGS sequence"/>
</dbReference>
<dbReference type="OrthoDB" id="3234062at2"/>
<keyword evidence="1" id="KW-1277">Toxin-antitoxin system</keyword>
<dbReference type="EMBL" id="RZOA01000021">
    <property type="protein sequence ID" value="KAA8822167.1"/>
    <property type="molecule type" value="Genomic_DNA"/>
</dbReference>
<dbReference type="GO" id="GO:0006355">
    <property type="term" value="P:regulation of DNA-templated transcription"/>
    <property type="evidence" value="ECO:0007669"/>
    <property type="project" value="InterPro"/>
</dbReference>
<evidence type="ECO:0000313" key="4">
    <source>
        <dbReference type="EMBL" id="KAA8822167.1"/>
    </source>
</evidence>
<dbReference type="Proteomes" id="UP000374630">
    <property type="component" value="Unassembled WGS sequence"/>
</dbReference>
<proteinExistence type="inferred from homology"/>
<dbReference type="RefSeq" id="WP_150354694.1">
    <property type="nucleotide sequence ID" value="NZ_JAFEJW010000031.1"/>
</dbReference>
<dbReference type="SUPFAM" id="SSF47598">
    <property type="entry name" value="Ribbon-helix-helix"/>
    <property type="match status" value="1"/>
</dbReference>
<dbReference type="PANTHER" id="PTHR35401">
    <property type="entry name" value="COPG FAMILY HELIX-TURN-HELIX PROTEIN-RELATED-RELATED"/>
    <property type="match status" value="1"/>
</dbReference>
<comment type="similarity">
    <text evidence="2">Belongs to the TacA antitoxin family.</text>
</comment>
<dbReference type="Gene3D" id="1.20.5.780">
    <property type="entry name" value="Single helix bin"/>
    <property type="match status" value="1"/>
</dbReference>
<organism evidence="4 5">
    <name type="scientific">Bifidobacterium vespertilionis</name>
    <dbReference type="NCBI Taxonomy" id="2562524"/>
    <lineage>
        <taxon>Bacteria</taxon>
        <taxon>Bacillati</taxon>
        <taxon>Actinomycetota</taxon>
        <taxon>Actinomycetes</taxon>
        <taxon>Bifidobacteriales</taxon>
        <taxon>Bifidobacteriaceae</taxon>
        <taxon>Bifidobacterium</taxon>
    </lineage>
</organism>
<evidence type="ECO:0000313" key="3">
    <source>
        <dbReference type="EMBL" id="KAA8819049.1"/>
    </source>
</evidence>
<evidence type="ECO:0000313" key="5">
    <source>
        <dbReference type="Proteomes" id="UP000345527"/>
    </source>
</evidence>
<dbReference type="InterPro" id="IPR010985">
    <property type="entry name" value="Ribbon_hlx_hlx"/>
</dbReference>
<evidence type="ECO:0000256" key="2">
    <source>
        <dbReference type="ARBA" id="ARBA00049988"/>
    </source>
</evidence>
<accession>A0A5J5DTV5</accession>
<gene>
    <name evidence="4" type="ORF">EM848_09545</name>
    <name evidence="3" type="ORF">EMO90_08875</name>
</gene>
<reference evidence="5 6" key="1">
    <citation type="journal article" date="2019" name="Syst. Appl. Microbiol.">
        <title>Characterization of Bifidobacterium species in feaces of the Egyptian fruit bat: Description of B. vespertilionis sp. nov. and B. rousetti sp. nov.</title>
        <authorList>
            <person name="Modesto M."/>
            <person name="Satti M."/>
            <person name="Watanabe K."/>
            <person name="Puglisi E."/>
            <person name="Morelli L."/>
            <person name="Huang C.-H."/>
            <person name="Liou J.-S."/>
            <person name="Miyashita M."/>
            <person name="Tamura T."/>
            <person name="Saito S."/>
            <person name="Mori K."/>
            <person name="Huang L."/>
            <person name="Sciavilla P."/>
            <person name="Sandri C."/>
            <person name="Spiezio C."/>
            <person name="Vitali F."/>
            <person name="Cavalieri D."/>
            <person name="Perpetuini G."/>
            <person name="Tofalo R."/>
            <person name="Bonetti A."/>
            <person name="Arita M."/>
            <person name="Mattarelli P."/>
        </authorList>
    </citation>
    <scope>NUCLEOTIDE SEQUENCE [LARGE SCALE GENOMIC DNA]</scope>
    <source>
        <strain evidence="3 6">RST16</strain>
        <strain evidence="4 5">RST8</strain>
    </source>
</reference>
<dbReference type="InterPro" id="IPR014795">
    <property type="entry name" value="TacA_1-like"/>
</dbReference>
<evidence type="ECO:0000256" key="1">
    <source>
        <dbReference type="ARBA" id="ARBA00022649"/>
    </source>
</evidence>
<evidence type="ECO:0000313" key="6">
    <source>
        <dbReference type="Proteomes" id="UP000374630"/>
    </source>
</evidence>
<comment type="caution">
    <text evidence="4">The sequence shown here is derived from an EMBL/GenBank/DDBJ whole genome shotgun (WGS) entry which is preliminary data.</text>
</comment>
<keyword evidence="6" id="KW-1185">Reference proteome</keyword>
<dbReference type="EMBL" id="RZNZ01000012">
    <property type="protein sequence ID" value="KAA8819049.1"/>
    <property type="molecule type" value="Genomic_DNA"/>
</dbReference>
<protein>
    <submittedName>
        <fullName evidence="4">DUF1778 domain-containing protein</fullName>
    </submittedName>
</protein>
<sequence length="90" mass="10099">MATIATQKTARLDIRLTEEQRAFIERAAAMKGSTLTQWTARHLLEAARRDIEEETSLRLDAEAFDAFAAALDEPVPDAARELMARTPQWA</sequence>
<dbReference type="Pfam" id="PF08681">
    <property type="entry name" value="TacA1"/>
    <property type="match status" value="1"/>
</dbReference>
<name>A0A5J5DTV5_9BIFI</name>